<proteinExistence type="predicted"/>
<dbReference type="NCBIfam" id="NF033564">
    <property type="entry name" value="transpos_ISAs1"/>
    <property type="match status" value="1"/>
</dbReference>
<gene>
    <name evidence="2" type="ORF">GCM10009416_17550</name>
</gene>
<organism evidence="2 3">
    <name type="scientific">Craurococcus roseus</name>
    <dbReference type="NCBI Taxonomy" id="77585"/>
    <lineage>
        <taxon>Bacteria</taxon>
        <taxon>Pseudomonadati</taxon>
        <taxon>Pseudomonadota</taxon>
        <taxon>Alphaproteobacteria</taxon>
        <taxon>Acetobacterales</taxon>
        <taxon>Acetobacteraceae</taxon>
        <taxon>Craurococcus</taxon>
    </lineage>
</organism>
<dbReference type="InterPro" id="IPR032806">
    <property type="entry name" value="YbfD_N"/>
</dbReference>
<dbReference type="InterPro" id="IPR051698">
    <property type="entry name" value="Transposase_11-like"/>
</dbReference>
<name>A0ABP3Q411_9PROT</name>
<keyword evidence="3" id="KW-1185">Reference proteome</keyword>
<sequence>MSGTSLLERFSALEDPRRSWKVVYPLPEVLLPVLRATLAGAEDFVEVVRWGRGKLGFLRRFPPYGRGVPSRDTLGDVFSALDPALLRAAFAARVESLREAAPDIVAVDGKASRRSHGRAEGRSPLRLVSAWASRQRLVLGQRAAAEKSNGIEAVPLLLERLAPAGALATIDAMGAAAGIAEAVLDRGADCLLALEADQGHLFEEAGLYFRDLDAADAGRC</sequence>
<dbReference type="Proteomes" id="UP001501588">
    <property type="component" value="Unassembled WGS sequence"/>
</dbReference>
<evidence type="ECO:0000259" key="1">
    <source>
        <dbReference type="Pfam" id="PF13808"/>
    </source>
</evidence>
<evidence type="ECO:0000313" key="3">
    <source>
        <dbReference type="Proteomes" id="UP001501588"/>
    </source>
</evidence>
<feature type="domain" description="H repeat-associated protein N-terminal" evidence="1">
    <location>
        <begin position="7"/>
        <end position="91"/>
    </location>
</feature>
<dbReference type="PANTHER" id="PTHR30298:SF0">
    <property type="entry name" value="PROTEIN YBFL-RELATED"/>
    <property type="match status" value="1"/>
</dbReference>
<comment type="caution">
    <text evidence="2">The sequence shown here is derived from an EMBL/GenBank/DDBJ whole genome shotgun (WGS) entry which is preliminary data.</text>
</comment>
<dbReference type="EMBL" id="BAAAFZ010000019">
    <property type="protein sequence ID" value="GAA0579627.1"/>
    <property type="molecule type" value="Genomic_DNA"/>
</dbReference>
<dbReference type="PANTHER" id="PTHR30298">
    <property type="entry name" value="H REPEAT-ASSOCIATED PREDICTED TRANSPOSASE"/>
    <property type="match status" value="1"/>
</dbReference>
<dbReference type="InterPro" id="IPR047647">
    <property type="entry name" value="ISAs1_transpos"/>
</dbReference>
<evidence type="ECO:0000313" key="2">
    <source>
        <dbReference type="EMBL" id="GAA0579627.1"/>
    </source>
</evidence>
<accession>A0ABP3Q411</accession>
<dbReference type="Pfam" id="PF13808">
    <property type="entry name" value="DDE_Tnp_1_assoc"/>
    <property type="match status" value="1"/>
</dbReference>
<reference evidence="3" key="1">
    <citation type="journal article" date="2019" name="Int. J. Syst. Evol. Microbiol.">
        <title>The Global Catalogue of Microorganisms (GCM) 10K type strain sequencing project: providing services to taxonomists for standard genome sequencing and annotation.</title>
        <authorList>
            <consortium name="The Broad Institute Genomics Platform"/>
            <consortium name="The Broad Institute Genome Sequencing Center for Infectious Disease"/>
            <person name="Wu L."/>
            <person name="Ma J."/>
        </authorList>
    </citation>
    <scope>NUCLEOTIDE SEQUENCE [LARGE SCALE GENOMIC DNA]</scope>
    <source>
        <strain evidence="3">JCM 9933</strain>
    </source>
</reference>
<protein>
    <recommendedName>
        <fullName evidence="1">H repeat-associated protein N-terminal domain-containing protein</fullName>
    </recommendedName>
</protein>